<dbReference type="OrthoDB" id="21216at2759"/>
<evidence type="ECO:0000313" key="10">
    <source>
        <dbReference type="EMBL" id="CAD7657330.1"/>
    </source>
</evidence>
<evidence type="ECO:0000256" key="2">
    <source>
        <dbReference type="ARBA" id="ARBA00007864"/>
    </source>
</evidence>
<dbReference type="PANTHER" id="PTHR12898:SF1">
    <property type="entry name" value="MEDIATOR OF RNA POLYMERASE II TRANSCRIPTION SUBUNIT 24"/>
    <property type="match status" value="1"/>
</dbReference>
<evidence type="ECO:0000256" key="4">
    <source>
        <dbReference type="ARBA" id="ARBA00023015"/>
    </source>
</evidence>
<keyword evidence="6" id="KW-0804">Transcription</keyword>
<evidence type="ECO:0000256" key="9">
    <source>
        <dbReference type="SAM" id="MobiDB-lite"/>
    </source>
</evidence>
<keyword evidence="5" id="KW-0010">Activator</keyword>
<dbReference type="Pfam" id="PF11277">
    <property type="entry name" value="Med24_N"/>
    <property type="match status" value="2"/>
</dbReference>
<keyword evidence="11" id="KW-1185">Reference proteome</keyword>
<dbReference type="InterPro" id="IPR021429">
    <property type="entry name" value="Mediator_Med24"/>
</dbReference>
<gene>
    <name evidence="10" type="ORF">ONB1V03_LOCUS13960</name>
</gene>
<reference evidence="10" key="1">
    <citation type="submission" date="2020-11" db="EMBL/GenBank/DDBJ databases">
        <authorList>
            <person name="Tran Van P."/>
        </authorList>
    </citation>
    <scope>NUCLEOTIDE SEQUENCE</scope>
</reference>
<evidence type="ECO:0000256" key="5">
    <source>
        <dbReference type="ARBA" id="ARBA00023159"/>
    </source>
</evidence>
<evidence type="ECO:0000256" key="3">
    <source>
        <dbReference type="ARBA" id="ARBA00019693"/>
    </source>
</evidence>
<evidence type="ECO:0000256" key="7">
    <source>
        <dbReference type="ARBA" id="ARBA00023242"/>
    </source>
</evidence>
<comment type="subcellular location">
    <subcellularLocation>
        <location evidence="1">Nucleus</location>
    </subcellularLocation>
</comment>
<feature type="region of interest" description="Disordered" evidence="9">
    <location>
        <begin position="605"/>
        <end position="642"/>
    </location>
</feature>
<keyword evidence="7" id="KW-0539">Nucleus</keyword>
<evidence type="ECO:0000256" key="1">
    <source>
        <dbReference type="ARBA" id="ARBA00004123"/>
    </source>
</evidence>
<dbReference type="Proteomes" id="UP000728032">
    <property type="component" value="Unassembled WGS sequence"/>
</dbReference>
<dbReference type="PANTHER" id="PTHR12898">
    <property type="entry name" value="MEDIATOR OF RNA POLYMERASE II TRANSCRIPTION SUBUNIT 24"/>
    <property type="match status" value="1"/>
</dbReference>
<dbReference type="EMBL" id="CAJPVJ010012810">
    <property type="protein sequence ID" value="CAG2174516.1"/>
    <property type="molecule type" value="Genomic_DNA"/>
</dbReference>
<accession>A0A7R9MBU9</accession>
<proteinExistence type="inferred from homology"/>
<keyword evidence="4" id="KW-0805">Transcription regulation</keyword>
<dbReference type="GO" id="GO:0060261">
    <property type="term" value="P:positive regulation of transcription initiation by RNA polymerase II"/>
    <property type="evidence" value="ECO:0007669"/>
    <property type="project" value="TreeGrafter"/>
</dbReference>
<evidence type="ECO:0000256" key="6">
    <source>
        <dbReference type="ARBA" id="ARBA00023163"/>
    </source>
</evidence>
<dbReference type="AlphaFoldDB" id="A0A7R9MBU9"/>
<organism evidence="10">
    <name type="scientific">Oppiella nova</name>
    <dbReference type="NCBI Taxonomy" id="334625"/>
    <lineage>
        <taxon>Eukaryota</taxon>
        <taxon>Metazoa</taxon>
        <taxon>Ecdysozoa</taxon>
        <taxon>Arthropoda</taxon>
        <taxon>Chelicerata</taxon>
        <taxon>Arachnida</taxon>
        <taxon>Acari</taxon>
        <taxon>Acariformes</taxon>
        <taxon>Sarcoptiformes</taxon>
        <taxon>Oribatida</taxon>
        <taxon>Brachypylina</taxon>
        <taxon>Oppioidea</taxon>
        <taxon>Oppiidae</taxon>
        <taxon>Oppiella</taxon>
    </lineage>
</organism>
<sequence length="994" mass="110453">MEGLLTSKTSLIKSLLLKGWRERWSEVLWGINIKRVLPRGVSGDVYDLSDCILEQALIAPTPNHLFMSYLNHCISSQMVSYGSVLASIAKYQDWSKPQCVHYLLEFLMKYKDRISCHGNEEECIGLSKAVVAILVWLQLALNQSLARLQESKQQTNSGQNQTNVQSLHTSDASQFVAIIERCADFLAFMSSSPFLKALLYVGKLEDHQTFAQFLQIQTDNESKLSMAYNLLPNREPIDAIMSFKQRVEWFESNPAIVASKLMTASADFRSPKPTSYASLNAIIAFDAVLNPASDIQVCVSQILMIAKFNDITPSDLYCEIIRSCLVGLVDASGSLEDPKHNSYLNSWAAFLFLKVPQLFAKLNTINALKGQNNFNKPANSESASDLELGLEKLLTYSPLLDLTDSKSNCDCLQCLLNELSKAELISAAKVEKIMAKRKGDNQYRNLPRTDQQSSTQTGPLLILRAEPTVTSILKTLDSDYSKNQEALFGVLCHMQKSFELILCAAAATGKLQSFTTKLIEFNEFNKQAIGEGGKASQTRALLFDITFLILCTIAQHYGTDIITMNAETKDSFFATWCANNLTEGGTKYRCPDSFTTPLANEANTSFSAGGGGGASTPDIASIQDAGRGQPAPTAGAAGGDQPNTYYKERSTLMANVIKKMFYDLHPRQQSKNKAIISSLSSGLTVKTPLSELMESAFAGAHERSWLDLKTIYNMDTLLCVGGPQWFTDTLIRQVLRFEHSTDLNRAIDLVFGLFHMDIEQCALALVINILPNYLLNESKQEYLSEPKASALIRLTVMTIYVALNEVESGRKSRQPKRMGRKRHYYQEMTAACEPMDTDFKASGGARAAKSMRTDIEQEMLDNTPVAFEYQSVGNGDDGDYKTARQYLLNEPIYKAIVDLLRLLTLIAADHTISQRTLVPILFLEQLILCVKGDSHKILQLMPMNMIACLIKTIPDSLSMEFLLAVSDVQTTRSRKITARMLCQLAKAKAQVTQF</sequence>
<name>A0A7R9MBU9_9ACAR</name>
<dbReference type="GO" id="GO:0016592">
    <property type="term" value="C:mediator complex"/>
    <property type="evidence" value="ECO:0007669"/>
    <property type="project" value="InterPro"/>
</dbReference>
<comment type="similarity">
    <text evidence="2">Belongs to the Mediator complex subunit 24 family.</text>
</comment>
<evidence type="ECO:0000313" key="11">
    <source>
        <dbReference type="Proteomes" id="UP000728032"/>
    </source>
</evidence>
<dbReference type="GO" id="GO:0003712">
    <property type="term" value="F:transcription coregulator activity"/>
    <property type="evidence" value="ECO:0007669"/>
    <property type="project" value="TreeGrafter"/>
</dbReference>
<evidence type="ECO:0000256" key="8">
    <source>
        <dbReference type="ARBA" id="ARBA00031960"/>
    </source>
</evidence>
<feature type="compositionally biased region" description="Low complexity" evidence="9">
    <location>
        <begin position="625"/>
        <end position="635"/>
    </location>
</feature>
<dbReference type="EMBL" id="OC927635">
    <property type="protein sequence ID" value="CAD7657330.1"/>
    <property type="molecule type" value="Genomic_DNA"/>
</dbReference>
<protein>
    <recommendedName>
        <fullName evidence="3">Mediator of RNA polymerase II transcription subunit 24</fullName>
    </recommendedName>
    <alternativeName>
        <fullName evidence="8">Mediator complex subunit 24</fullName>
    </alternativeName>
</protein>